<organism evidence="1 2">
    <name type="scientific">Rhizopus delemar (strain RA 99-880 / ATCC MYA-4621 / FGSC 9543 / NRRL 43880)</name>
    <name type="common">Mucormycosis agent</name>
    <name type="synonym">Rhizopus arrhizus var. delemar</name>
    <dbReference type="NCBI Taxonomy" id="246409"/>
    <lineage>
        <taxon>Eukaryota</taxon>
        <taxon>Fungi</taxon>
        <taxon>Fungi incertae sedis</taxon>
        <taxon>Mucoromycota</taxon>
        <taxon>Mucoromycotina</taxon>
        <taxon>Mucoromycetes</taxon>
        <taxon>Mucorales</taxon>
        <taxon>Mucorineae</taxon>
        <taxon>Rhizopodaceae</taxon>
        <taxon>Rhizopus</taxon>
    </lineage>
</organism>
<dbReference type="VEuPathDB" id="FungiDB:RO3G_02166"/>
<dbReference type="Proteomes" id="UP000009138">
    <property type="component" value="Unassembled WGS sequence"/>
</dbReference>
<accession>I1BMN2</accession>
<dbReference type="RefSeq" id="XP_067512858.1">
    <property type="nucleotide sequence ID" value="XM_067656757.1"/>
</dbReference>
<dbReference type="AlphaFoldDB" id="I1BMN2"/>
<reference evidence="1 2" key="1">
    <citation type="journal article" date="2009" name="PLoS Genet.">
        <title>Genomic analysis of the basal lineage fungus Rhizopus oryzae reveals a whole-genome duplication.</title>
        <authorList>
            <person name="Ma L.-J."/>
            <person name="Ibrahim A.S."/>
            <person name="Skory C."/>
            <person name="Grabherr M.G."/>
            <person name="Burger G."/>
            <person name="Butler M."/>
            <person name="Elias M."/>
            <person name="Idnurm A."/>
            <person name="Lang B.F."/>
            <person name="Sone T."/>
            <person name="Abe A."/>
            <person name="Calvo S.E."/>
            <person name="Corrochano L.M."/>
            <person name="Engels R."/>
            <person name="Fu J."/>
            <person name="Hansberg W."/>
            <person name="Kim J.-M."/>
            <person name="Kodira C.D."/>
            <person name="Koehrsen M.J."/>
            <person name="Liu B."/>
            <person name="Miranda-Saavedra D."/>
            <person name="O'Leary S."/>
            <person name="Ortiz-Castellanos L."/>
            <person name="Poulter R."/>
            <person name="Rodriguez-Romero J."/>
            <person name="Ruiz-Herrera J."/>
            <person name="Shen Y.-Q."/>
            <person name="Zeng Q."/>
            <person name="Galagan J."/>
            <person name="Birren B.W."/>
            <person name="Cuomo C.A."/>
            <person name="Wickes B.L."/>
        </authorList>
    </citation>
    <scope>NUCLEOTIDE SEQUENCE [LARGE SCALE GENOMIC DNA]</scope>
    <source>
        <strain evidence="2">RA 99-880 / ATCC MYA-4621 / FGSC 9543 / NRRL 43880</strain>
    </source>
</reference>
<dbReference type="GeneID" id="93609138"/>
<name>I1BMN2_RHIO9</name>
<evidence type="ECO:0000313" key="1">
    <source>
        <dbReference type="EMBL" id="EIE77462.1"/>
    </source>
</evidence>
<keyword evidence="2" id="KW-1185">Reference proteome</keyword>
<sequence length="62" mass="7091">MCGEYLETRLRLTQKMVVYLLIPFIKKASKKSDEDIFKCLDNATSTVKGKKKLKCGELKHGL</sequence>
<proteinExistence type="predicted"/>
<gene>
    <name evidence="1" type="ORF">RO3G_02166</name>
</gene>
<dbReference type="InParanoid" id="I1BMN2"/>
<evidence type="ECO:0000313" key="2">
    <source>
        <dbReference type="Proteomes" id="UP000009138"/>
    </source>
</evidence>
<protein>
    <submittedName>
        <fullName evidence="1">Uncharacterized protein</fullName>
    </submittedName>
</protein>
<dbReference type="EMBL" id="CH476732">
    <property type="protein sequence ID" value="EIE77462.1"/>
    <property type="molecule type" value="Genomic_DNA"/>
</dbReference>